<dbReference type="InterPro" id="IPR018052">
    <property type="entry name" value="Ald1_epimerase_CS"/>
</dbReference>
<evidence type="ECO:0000256" key="1">
    <source>
        <dbReference type="ARBA" id="ARBA00001614"/>
    </source>
</evidence>
<feature type="binding site" evidence="10">
    <location>
        <position position="253"/>
    </location>
    <ligand>
        <name>beta-D-galactose</name>
        <dbReference type="ChEBI" id="CHEBI:27667"/>
    </ligand>
</feature>
<evidence type="ECO:0000313" key="13">
    <source>
        <dbReference type="Proteomes" id="UP000184001"/>
    </source>
</evidence>
<dbReference type="Pfam" id="PF01263">
    <property type="entry name" value="Aldose_epim"/>
    <property type="match status" value="1"/>
</dbReference>
<dbReference type="InterPro" id="IPR011013">
    <property type="entry name" value="Gal_mutarotase_sf_dom"/>
</dbReference>
<name>A0A8G2C747_9BACT</name>
<evidence type="ECO:0000313" key="12">
    <source>
        <dbReference type="EMBL" id="SHI57149.1"/>
    </source>
</evidence>
<comment type="similarity">
    <text evidence="3 8">Belongs to the aldose epimerase family.</text>
</comment>
<feature type="active site" description="Proton donor" evidence="9">
    <location>
        <position position="180"/>
    </location>
</feature>
<dbReference type="EMBL" id="FQZR01000002">
    <property type="protein sequence ID" value="SHI57149.1"/>
    <property type="molecule type" value="Genomic_DNA"/>
</dbReference>
<dbReference type="GO" id="GO:0033499">
    <property type="term" value="P:galactose catabolic process via UDP-galactose, Leloir pathway"/>
    <property type="evidence" value="ECO:0007669"/>
    <property type="project" value="TreeGrafter"/>
</dbReference>
<dbReference type="NCBIfam" id="NF008277">
    <property type="entry name" value="PRK11055.1"/>
    <property type="match status" value="1"/>
</dbReference>
<dbReference type="InterPro" id="IPR014718">
    <property type="entry name" value="GH-type_carb-bd"/>
</dbReference>
<sequence length="361" mass="39639">MKVAIDSFGITPSGEVIERYTLNNDRGITVELMTYGATILKIATPDCGGNVGDITIGFDTLEDYLTKNHHFGSIVGRYANRIEGATFRLGGTTYHLDKNNGSHHIHGGSQGFDKYVWNAHMVEHEESASVIMQHISPDGDMGFPGTLSVQIAYTLDKQDTLTIDYSAFTDAPTVLNLTNHTYFNLSGKIGSSISDHILTVHAEDYLPINEECIPTANAPQSVVGTVMDLTIPTVIGDKINKKDPQLVFAGGFDHTYVLSKDHDNIVRLAAMLTHPDSGRSISIATSEPGIQIYTANNLDGTTQYRNDIIVPRHGAITFETQHFPNSPNRPDFPPTVLLPEHTYTQKTKFTFNKVITSCNVK</sequence>
<dbReference type="GO" id="GO:0006006">
    <property type="term" value="P:glucose metabolic process"/>
    <property type="evidence" value="ECO:0007669"/>
    <property type="project" value="TreeGrafter"/>
</dbReference>
<dbReference type="PANTHER" id="PTHR10091:SF0">
    <property type="entry name" value="GALACTOSE MUTAROTASE"/>
    <property type="match status" value="1"/>
</dbReference>
<dbReference type="GO" id="GO:0005737">
    <property type="term" value="C:cytoplasm"/>
    <property type="evidence" value="ECO:0007669"/>
    <property type="project" value="TreeGrafter"/>
</dbReference>
<evidence type="ECO:0000256" key="8">
    <source>
        <dbReference type="PIRNR" id="PIRNR005096"/>
    </source>
</evidence>
<accession>A0A8G2C747</accession>
<evidence type="ECO:0000256" key="2">
    <source>
        <dbReference type="ARBA" id="ARBA00005028"/>
    </source>
</evidence>
<dbReference type="RefSeq" id="WP_020001480.1">
    <property type="nucleotide sequence ID" value="NZ_CP192219.1"/>
</dbReference>
<dbReference type="EC" id="5.1.3.3" evidence="4 8"/>
<feature type="binding site" evidence="11">
    <location>
        <begin position="80"/>
        <end position="81"/>
    </location>
    <ligand>
        <name>beta-D-galactose</name>
        <dbReference type="ChEBI" id="CHEBI:27667"/>
    </ligand>
</feature>
<gene>
    <name evidence="12" type="ORF">SAMN05660830_00340</name>
</gene>
<evidence type="ECO:0000256" key="9">
    <source>
        <dbReference type="PIRSR" id="PIRSR005096-1"/>
    </source>
</evidence>
<dbReference type="CDD" id="cd09019">
    <property type="entry name" value="galactose_mutarotase_like"/>
    <property type="match status" value="1"/>
</dbReference>
<evidence type="ECO:0000256" key="10">
    <source>
        <dbReference type="PIRSR" id="PIRSR005096-2"/>
    </source>
</evidence>
<organism evidence="12 13">
    <name type="scientific">Halodesulfovibrio aestuarii</name>
    <dbReference type="NCBI Taxonomy" id="126333"/>
    <lineage>
        <taxon>Bacteria</taxon>
        <taxon>Pseudomonadati</taxon>
        <taxon>Thermodesulfobacteriota</taxon>
        <taxon>Desulfovibrionia</taxon>
        <taxon>Desulfovibrionales</taxon>
        <taxon>Desulfovibrionaceae</taxon>
        <taxon>Halodesulfovibrio</taxon>
    </lineage>
</organism>
<evidence type="ECO:0000256" key="6">
    <source>
        <dbReference type="ARBA" id="ARBA00023235"/>
    </source>
</evidence>
<dbReference type="PANTHER" id="PTHR10091">
    <property type="entry name" value="ALDOSE-1-EPIMERASE"/>
    <property type="match status" value="1"/>
</dbReference>
<evidence type="ECO:0000256" key="7">
    <source>
        <dbReference type="ARBA" id="ARBA00023277"/>
    </source>
</evidence>
<feature type="binding site" evidence="11">
    <location>
        <begin position="180"/>
        <end position="182"/>
    </location>
    <ligand>
        <name>beta-D-galactose</name>
        <dbReference type="ChEBI" id="CHEBI:27667"/>
    </ligand>
</feature>
<dbReference type="InterPro" id="IPR008183">
    <property type="entry name" value="Aldose_1/G6P_1-epimerase"/>
</dbReference>
<dbReference type="GO" id="GO:0004034">
    <property type="term" value="F:aldose 1-epimerase activity"/>
    <property type="evidence" value="ECO:0007669"/>
    <property type="project" value="UniProtKB-EC"/>
</dbReference>
<comment type="pathway">
    <text evidence="2 8">Carbohydrate metabolism; hexose metabolism.</text>
</comment>
<keyword evidence="6 8" id="KW-0413">Isomerase</keyword>
<dbReference type="InterPro" id="IPR015443">
    <property type="entry name" value="Aldose_1-epimerase"/>
</dbReference>
<evidence type="ECO:0000256" key="5">
    <source>
        <dbReference type="ARBA" id="ARBA00014165"/>
    </source>
</evidence>
<evidence type="ECO:0000256" key="4">
    <source>
        <dbReference type="ARBA" id="ARBA00013185"/>
    </source>
</evidence>
<keyword evidence="7 8" id="KW-0119">Carbohydrate metabolism</keyword>
<dbReference type="GO" id="GO:0030246">
    <property type="term" value="F:carbohydrate binding"/>
    <property type="evidence" value="ECO:0007669"/>
    <property type="project" value="InterPro"/>
</dbReference>
<dbReference type="Gene3D" id="2.70.98.10">
    <property type="match status" value="1"/>
</dbReference>
<dbReference type="UniPathway" id="UPA00242"/>
<dbReference type="Proteomes" id="UP000184001">
    <property type="component" value="Unassembled WGS sequence"/>
</dbReference>
<reference evidence="12 13" key="1">
    <citation type="submission" date="2016-11" db="EMBL/GenBank/DDBJ databases">
        <authorList>
            <person name="Varghese N."/>
            <person name="Submissions S."/>
        </authorList>
    </citation>
    <scope>NUCLEOTIDE SEQUENCE [LARGE SCALE GENOMIC DNA]</scope>
    <source>
        <strain evidence="12 13">DSM 17919</strain>
    </source>
</reference>
<comment type="catalytic activity">
    <reaction evidence="1 8">
        <text>alpha-D-glucose = beta-D-glucose</text>
        <dbReference type="Rhea" id="RHEA:10264"/>
        <dbReference type="ChEBI" id="CHEBI:15903"/>
        <dbReference type="ChEBI" id="CHEBI:17925"/>
        <dbReference type="EC" id="5.1.3.3"/>
    </reaction>
</comment>
<evidence type="ECO:0000256" key="3">
    <source>
        <dbReference type="ARBA" id="ARBA00006206"/>
    </source>
</evidence>
<dbReference type="SUPFAM" id="SSF74650">
    <property type="entry name" value="Galactose mutarotase-like"/>
    <property type="match status" value="1"/>
</dbReference>
<comment type="caution">
    <text evidence="12">The sequence shown here is derived from an EMBL/GenBank/DDBJ whole genome shotgun (WGS) entry which is preliminary data.</text>
</comment>
<feature type="active site" description="Proton acceptor" evidence="9">
    <location>
        <position position="319"/>
    </location>
</feature>
<evidence type="ECO:0000256" key="11">
    <source>
        <dbReference type="PIRSR" id="PIRSR005096-3"/>
    </source>
</evidence>
<protein>
    <recommendedName>
        <fullName evidence="5 8">Aldose 1-epimerase</fullName>
        <ecNumber evidence="4 8">5.1.3.3</ecNumber>
    </recommendedName>
</protein>
<dbReference type="PIRSF" id="PIRSF005096">
    <property type="entry name" value="GALM"/>
    <property type="match status" value="1"/>
</dbReference>
<dbReference type="AlphaFoldDB" id="A0A8G2C747"/>
<dbReference type="InterPro" id="IPR047215">
    <property type="entry name" value="Galactose_mutarotase-like"/>
</dbReference>
<dbReference type="PROSITE" id="PS00545">
    <property type="entry name" value="ALDOSE_1_EPIMERASE"/>
    <property type="match status" value="1"/>
</dbReference>
<proteinExistence type="inferred from homology"/>